<reference evidence="2 3" key="1">
    <citation type="journal article" date="2014" name="Agronomy (Basel)">
        <title>A Draft Genome Sequence for Ensete ventricosum, the Drought-Tolerant Tree Against Hunger.</title>
        <authorList>
            <person name="Harrison J."/>
            <person name="Moore K.A."/>
            <person name="Paszkiewicz K."/>
            <person name="Jones T."/>
            <person name="Grant M."/>
            <person name="Ambacheew D."/>
            <person name="Muzemil S."/>
            <person name="Studholme D.J."/>
        </authorList>
    </citation>
    <scope>NUCLEOTIDE SEQUENCE [LARGE SCALE GENOMIC DNA]</scope>
</reference>
<protein>
    <submittedName>
        <fullName evidence="2">Uncharacterized protein</fullName>
    </submittedName>
</protein>
<dbReference type="Proteomes" id="UP000287651">
    <property type="component" value="Unassembled WGS sequence"/>
</dbReference>
<dbReference type="Pfam" id="PF03760">
    <property type="entry name" value="LEA_1"/>
    <property type="match status" value="1"/>
</dbReference>
<gene>
    <name evidence="2" type="ORF">B296_00011579</name>
</gene>
<dbReference type="GO" id="GO:0009793">
    <property type="term" value="P:embryo development ending in seed dormancy"/>
    <property type="evidence" value="ECO:0007669"/>
    <property type="project" value="InterPro"/>
</dbReference>
<comment type="similarity">
    <text evidence="1">Belongs to the LEA type 1 family.</text>
</comment>
<comment type="caution">
    <text evidence="2">The sequence shown here is derived from an EMBL/GenBank/DDBJ whole genome shotgun (WGS) entry which is preliminary data.</text>
</comment>
<evidence type="ECO:0000256" key="1">
    <source>
        <dbReference type="ARBA" id="ARBA00010975"/>
    </source>
</evidence>
<evidence type="ECO:0000313" key="3">
    <source>
        <dbReference type="Proteomes" id="UP000287651"/>
    </source>
</evidence>
<sequence length="120" mass="12973">MNLTLSSLGHAAHHEPPALPGVVCTRRNPFPAFIYAAPPPRVAAADLIATMQAGKNAMASVKETAENVAASATSGMDKTKATVQEKNKHRRVSWFNDDTSFDCPYRALNDQDDRVAVDHV</sequence>
<dbReference type="AlphaFoldDB" id="A0A426Z9V1"/>
<proteinExistence type="inferred from homology"/>
<dbReference type="InterPro" id="IPR005513">
    <property type="entry name" value="LEA_1"/>
</dbReference>
<evidence type="ECO:0000313" key="2">
    <source>
        <dbReference type="EMBL" id="RRT60765.1"/>
    </source>
</evidence>
<dbReference type="EMBL" id="AMZH03007652">
    <property type="protein sequence ID" value="RRT60765.1"/>
    <property type="molecule type" value="Genomic_DNA"/>
</dbReference>
<organism evidence="2 3">
    <name type="scientific">Ensete ventricosum</name>
    <name type="common">Abyssinian banana</name>
    <name type="synonym">Musa ensete</name>
    <dbReference type="NCBI Taxonomy" id="4639"/>
    <lineage>
        <taxon>Eukaryota</taxon>
        <taxon>Viridiplantae</taxon>
        <taxon>Streptophyta</taxon>
        <taxon>Embryophyta</taxon>
        <taxon>Tracheophyta</taxon>
        <taxon>Spermatophyta</taxon>
        <taxon>Magnoliopsida</taxon>
        <taxon>Liliopsida</taxon>
        <taxon>Zingiberales</taxon>
        <taxon>Musaceae</taxon>
        <taxon>Ensete</taxon>
    </lineage>
</organism>
<name>A0A426Z9V1_ENSVE</name>
<accession>A0A426Z9V1</accession>